<dbReference type="Pfam" id="PF03372">
    <property type="entry name" value="Exo_endo_phos"/>
    <property type="match status" value="1"/>
</dbReference>
<feature type="domain" description="Endonuclease/exonuclease/phosphatase" evidence="3">
    <location>
        <begin position="27"/>
        <end position="292"/>
    </location>
</feature>
<evidence type="ECO:0000256" key="2">
    <source>
        <dbReference type="ARBA" id="ARBA00022801"/>
    </source>
</evidence>
<dbReference type="AlphaFoldDB" id="A0A6G0WX84"/>
<dbReference type="GO" id="GO:0006139">
    <property type="term" value="P:nucleobase-containing compound metabolic process"/>
    <property type="evidence" value="ECO:0007669"/>
    <property type="project" value="UniProtKB-ARBA"/>
</dbReference>
<dbReference type="SUPFAM" id="SSF56219">
    <property type="entry name" value="DNase I-like"/>
    <property type="match status" value="1"/>
</dbReference>
<dbReference type="Proteomes" id="UP000481153">
    <property type="component" value="Unassembled WGS sequence"/>
</dbReference>
<reference evidence="4 5" key="1">
    <citation type="submission" date="2019-07" db="EMBL/GenBank/DDBJ databases">
        <title>Genomics analysis of Aphanomyces spp. identifies a new class of oomycete effector associated with host adaptation.</title>
        <authorList>
            <person name="Gaulin E."/>
        </authorList>
    </citation>
    <scope>NUCLEOTIDE SEQUENCE [LARGE SCALE GENOMIC DNA]</scope>
    <source>
        <strain evidence="4 5">ATCC 201684</strain>
    </source>
</reference>
<sequence>MSTELLYDRKVRVVQNTEDDSEGVVFMQFNVLADGLCDLRKDKGGFILSPPESLPWTYRRSLIVAEIERFAPDVICLQELDHMDWMQTHLSDLGYAGHFVSKPHSPCLEYSNNADGCAIFLNRAKGLHMKHMCSPRYDLEDGSPSSQIALIGKIYQYDSPLFVVACTHLKATKTAEGEALRLSQVKQLHTHMLEHGDIPMIICGDFNAEPQDVDEVPALAIPEMLQCGWKSAYAVAGSEPAYTTWKIRPGVESRHVIDYIFYNDKLTLLSVVDAPTEIDDCRLPSLKYPSDHIALIAKFEIN</sequence>
<name>A0A6G0WX84_9STRA</name>
<gene>
    <name evidence="4" type="ORF">Ae201684_010835</name>
</gene>
<keyword evidence="5" id="KW-1185">Reference proteome</keyword>
<dbReference type="PANTHER" id="PTHR12121">
    <property type="entry name" value="CARBON CATABOLITE REPRESSOR PROTEIN 4"/>
    <property type="match status" value="1"/>
</dbReference>
<dbReference type="PANTHER" id="PTHR12121:SF45">
    <property type="entry name" value="NOCTURNIN"/>
    <property type="match status" value="1"/>
</dbReference>
<dbReference type="GO" id="GO:0000175">
    <property type="term" value="F:3'-5'-RNA exonuclease activity"/>
    <property type="evidence" value="ECO:0007669"/>
    <property type="project" value="TreeGrafter"/>
</dbReference>
<dbReference type="InterPro" id="IPR005135">
    <property type="entry name" value="Endo/exonuclease/phosphatase"/>
</dbReference>
<evidence type="ECO:0000313" key="4">
    <source>
        <dbReference type="EMBL" id="KAF0732186.1"/>
    </source>
</evidence>
<dbReference type="Gene3D" id="3.60.10.10">
    <property type="entry name" value="Endonuclease/exonuclease/phosphatase"/>
    <property type="match status" value="1"/>
</dbReference>
<dbReference type="VEuPathDB" id="FungiDB:AeMF1_002030"/>
<proteinExistence type="inferred from homology"/>
<evidence type="ECO:0000259" key="3">
    <source>
        <dbReference type="Pfam" id="PF03372"/>
    </source>
</evidence>
<keyword evidence="2" id="KW-0378">Hydrolase</keyword>
<accession>A0A6G0WX84</accession>
<protein>
    <recommendedName>
        <fullName evidence="3">Endonuclease/exonuclease/phosphatase domain-containing protein</fullName>
    </recommendedName>
</protein>
<comment type="caution">
    <text evidence="4">The sequence shown here is derived from an EMBL/GenBank/DDBJ whole genome shotgun (WGS) entry which is preliminary data.</text>
</comment>
<dbReference type="EMBL" id="VJMJ01000137">
    <property type="protein sequence ID" value="KAF0732186.1"/>
    <property type="molecule type" value="Genomic_DNA"/>
</dbReference>
<organism evidence="4 5">
    <name type="scientific">Aphanomyces euteiches</name>
    <dbReference type="NCBI Taxonomy" id="100861"/>
    <lineage>
        <taxon>Eukaryota</taxon>
        <taxon>Sar</taxon>
        <taxon>Stramenopiles</taxon>
        <taxon>Oomycota</taxon>
        <taxon>Saprolegniomycetes</taxon>
        <taxon>Saprolegniales</taxon>
        <taxon>Verrucalvaceae</taxon>
        <taxon>Aphanomyces</taxon>
    </lineage>
</organism>
<evidence type="ECO:0000313" key="5">
    <source>
        <dbReference type="Proteomes" id="UP000481153"/>
    </source>
</evidence>
<dbReference type="InterPro" id="IPR036691">
    <property type="entry name" value="Endo/exonu/phosph_ase_sf"/>
</dbReference>
<comment type="similarity">
    <text evidence="1">Belongs to the CCR4/nocturin family.</text>
</comment>
<evidence type="ECO:0000256" key="1">
    <source>
        <dbReference type="ARBA" id="ARBA00010774"/>
    </source>
</evidence>
<dbReference type="InterPro" id="IPR050410">
    <property type="entry name" value="CCR4/nocturin_mRNA_transcr"/>
</dbReference>